<name>A0AAE1TUB1_9EUCA</name>
<organism evidence="2 3">
    <name type="scientific">Petrolisthes manimaculis</name>
    <dbReference type="NCBI Taxonomy" id="1843537"/>
    <lineage>
        <taxon>Eukaryota</taxon>
        <taxon>Metazoa</taxon>
        <taxon>Ecdysozoa</taxon>
        <taxon>Arthropoda</taxon>
        <taxon>Crustacea</taxon>
        <taxon>Multicrustacea</taxon>
        <taxon>Malacostraca</taxon>
        <taxon>Eumalacostraca</taxon>
        <taxon>Eucarida</taxon>
        <taxon>Decapoda</taxon>
        <taxon>Pleocyemata</taxon>
        <taxon>Anomura</taxon>
        <taxon>Galatheoidea</taxon>
        <taxon>Porcellanidae</taxon>
        <taxon>Petrolisthes</taxon>
    </lineage>
</organism>
<evidence type="ECO:0000256" key="1">
    <source>
        <dbReference type="SAM" id="MobiDB-lite"/>
    </source>
</evidence>
<dbReference type="EMBL" id="JAWZYT010004063">
    <property type="protein sequence ID" value="KAK4295519.1"/>
    <property type="molecule type" value="Genomic_DNA"/>
</dbReference>
<feature type="region of interest" description="Disordered" evidence="1">
    <location>
        <begin position="1"/>
        <end position="28"/>
    </location>
</feature>
<dbReference type="Proteomes" id="UP001292094">
    <property type="component" value="Unassembled WGS sequence"/>
</dbReference>
<proteinExistence type="predicted"/>
<comment type="caution">
    <text evidence="2">The sequence shown here is derived from an EMBL/GenBank/DDBJ whole genome shotgun (WGS) entry which is preliminary data.</text>
</comment>
<gene>
    <name evidence="2" type="ORF">Pmani_031921</name>
</gene>
<sequence length="93" mass="9428">MGAQEEGGVTRSGRFAEDGGGGGGQRQMEGLCGVVEGGMVMRGEGGRLLPAGASCFMLKADASALPPLARPMPRPESICTPECTAPLSHQLSP</sequence>
<protein>
    <submittedName>
        <fullName evidence="2">Uncharacterized protein</fullName>
    </submittedName>
</protein>
<evidence type="ECO:0000313" key="3">
    <source>
        <dbReference type="Proteomes" id="UP001292094"/>
    </source>
</evidence>
<evidence type="ECO:0000313" key="2">
    <source>
        <dbReference type="EMBL" id="KAK4295519.1"/>
    </source>
</evidence>
<accession>A0AAE1TUB1</accession>
<keyword evidence="3" id="KW-1185">Reference proteome</keyword>
<reference evidence="2" key="1">
    <citation type="submission" date="2023-11" db="EMBL/GenBank/DDBJ databases">
        <title>Genome assemblies of two species of porcelain crab, Petrolisthes cinctipes and Petrolisthes manimaculis (Anomura: Porcellanidae).</title>
        <authorList>
            <person name="Angst P."/>
        </authorList>
    </citation>
    <scope>NUCLEOTIDE SEQUENCE</scope>
    <source>
        <strain evidence="2">PB745_02</strain>
        <tissue evidence="2">Gill</tissue>
    </source>
</reference>
<dbReference type="AlphaFoldDB" id="A0AAE1TUB1"/>